<reference evidence="1 2" key="1">
    <citation type="submission" date="2024-01" db="EMBL/GenBank/DDBJ databases">
        <title>A draft genome for the cacao thread blight pathogen Marasmiellus scandens.</title>
        <authorList>
            <person name="Baruah I.K."/>
            <person name="Leung J."/>
            <person name="Bukari Y."/>
            <person name="Amoako-Attah I."/>
            <person name="Meinhardt L.W."/>
            <person name="Bailey B.A."/>
            <person name="Cohen S.P."/>
        </authorList>
    </citation>
    <scope>NUCLEOTIDE SEQUENCE [LARGE SCALE GENOMIC DNA]</scope>
    <source>
        <strain evidence="1 2">GH-19</strain>
    </source>
</reference>
<accession>A0ABR1K8M7</accession>
<comment type="caution">
    <text evidence="1">The sequence shown here is derived from an EMBL/GenBank/DDBJ whole genome shotgun (WGS) entry which is preliminary data.</text>
</comment>
<dbReference type="EMBL" id="JBANRG010000001">
    <property type="protein sequence ID" value="KAK7471993.1"/>
    <property type="molecule type" value="Genomic_DNA"/>
</dbReference>
<sequence length="93" mass="10605">MIRSKVNTSAIEYLQRVLDIINRGREEWKVVPRKAGELYSAGVWNSLLHATLEAFAESESEEQRERLKDLKMHAEIIDNPPNVEELGADRSGV</sequence>
<evidence type="ECO:0000313" key="2">
    <source>
        <dbReference type="Proteomes" id="UP001498398"/>
    </source>
</evidence>
<organism evidence="1 2">
    <name type="scientific">Marasmiellus scandens</name>
    <dbReference type="NCBI Taxonomy" id="2682957"/>
    <lineage>
        <taxon>Eukaryota</taxon>
        <taxon>Fungi</taxon>
        <taxon>Dikarya</taxon>
        <taxon>Basidiomycota</taxon>
        <taxon>Agaricomycotina</taxon>
        <taxon>Agaricomycetes</taxon>
        <taxon>Agaricomycetidae</taxon>
        <taxon>Agaricales</taxon>
        <taxon>Marasmiineae</taxon>
        <taxon>Omphalotaceae</taxon>
        <taxon>Marasmiellus</taxon>
    </lineage>
</organism>
<protein>
    <submittedName>
        <fullName evidence="1">Uncharacterized protein</fullName>
    </submittedName>
</protein>
<evidence type="ECO:0000313" key="1">
    <source>
        <dbReference type="EMBL" id="KAK7471993.1"/>
    </source>
</evidence>
<dbReference type="Proteomes" id="UP001498398">
    <property type="component" value="Unassembled WGS sequence"/>
</dbReference>
<keyword evidence="2" id="KW-1185">Reference proteome</keyword>
<name>A0ABR1K8M7_9AGAR</name>
<gene>
    <name evidence="1" type="ORF">VKT23_000101</name>
</gene>
<proteinExistence type="predicted"/>